<dbReference type="EMBL" id="CAJOBC010005294">
    <property type="protein sequence ID" value="CAF3858664.1"/>
    <property type="molecule type" value="Genomic_DNA"/>
</dbReference>
<dbReference type="InterPro" id="IPR019734">
    <property type="entry name" value="TPR_rpt"/>
</dbReference>
<evidence type="ECO:0000256" key="2">
    <source>
        <dbReference type="ARBA" id="ARBA00022803"/>
    </source>
</evidence>
<dbReference type="Gene3D" id="1.25.40.10">
    <property type="entry name" value="Tetratricopeptide repeat domain"/>
    <property type="match status" value="1"/>
</dbReference>
<evidence type="ECO:0000313" key="5">
    <source>
        <dbReference type="Proteomes" id="UP000663829"/>
    </source>
</evidence>
<keyword evidence="5" id="KW-1185">Reference proteome</keyword>
<reference evidence="3" key="1">
    <citation type="submission" date="2021-02" db="EMBL/GenBank/DDBJ databases">
        <authorList>
            <person name="Nowell W R."/>
        </authorList>
    </citation>
    <scope>NUCLEOTIDE SEQUENCE</scope>
</reference>
<name>A0A814NHS8_9BILA</name>
<organism evidence="3 5">
    <name type="scientific">Didymodactylos carnosus</name>
    <dbReference type="NCBI Taxonomy" id="1234261"/>
    <lineage>
        <taxon>Eukaryota</taxon>
        <taxon>Metazoa</taxon>
        <taxon>Spiralia</taxon>
        <taxon>Gnathifera</taxon>
        <taxon>Rotifera</taxon>
        <taxon>Eurotatoria</taxon>
        <taxon>Bdelloidea</taxon>
        <taxon>Philodinida</taxon>
        <taxon>Philodinidae</taxon>
        <taxon>Didymodactylos</taxon>
    </lineage>
</organism>
<accession>A0A814NHS8</accession>
<feature type="non-terminal residue" evidence="3">
    <location>
        <position position="1"/>
    </location>
</feature>
<dbReference type="Pfam" id="PF13424">
    <property type="entry name" value="TPR_12"/>
    <property type="match status" value="1"/>
</dbReference>
<dbReference type="SUPFAM" id="SSF48452">
    <property type="entry name" value="TPR-like"/>
    <property type="match status" value="1"/>
</dbReference>
<dbReference type="PANTHER" id="PTHR45641">
    <property type="entry name" value="TETRATRICOPEPTIDE REPEAT PROTEIN (AFU_ORTHOLOGUE AFUA_6G03870)"/>
    <property type="match status" value="1"/>
</dbReference>
<evidence type="ECO:0000313" key="3">
    <source>
        <dbReference type="EMBL" id="CAF1093214.1"/>
    </source>
</evidence>
<dbReference type="Proteomes" id="UP000663829">
    <property type="component" value="Unassembled WGS sequence"/>
</dbReference>
<dbReference type="AlphaFoldDB" id="A0A814NHS8"/>
<dbReference type="OrthoDB" id="2017782at2759"/>
<sequence>SEVDQQTDKYEQLKDSITEIICLSISGTSSLNMPSNYIKSFNDPLLCISYITTNPNKTINLIISAFYDQNIISLIHDLQQVGAIYLLGSPSINDEKLKRKYYKYLGAYEDVHQLCSKIIDSIRQKTHESNVRPLDIIMQLPAFNASSLRLIYYNRGCIWFEKDYDKALVYFKKASELLSETSTIEYAMILNNIGGIHHRKQEWNEALDCFEKAFDIALKILPRNHPSITDYLNNISATINHR</sequence>
<protein>
    <recommendedName>
        <fullName evidence="6">Tetratricopeptide repeat protein</fullName>
    </recommendedName>
</protein>
<keyword evidence="1" id="KW-0677">Repeat</keyword>
<proteinExistence type="predicted"/>
<comment type="caution">
    <text evidence="3">The sequence shown here is derived from an EMBL/GenBank/DDBJ whole genome shotgun (WGS) entry which is preliminary data.</text>
</comment>
<dbReference type="EMBL" id="CAJNOQ010005293">
    <property type="protein sequence ID" value="CAF1093214.1"/>
    <property type="molecule type" value="Genomic_DNA"/>
</dbReference>
<evidence type="ECO:0000313" key="4">
    <source>
        <dbReference type="EMBL" id="CAF3858664.1"/>
    </source>
</evidence>
<keyword evidence="2" id="KW-0802">TPR repeat</keyword>
<gene>
    <name evidence="3" type="ORF">GPM918_LOCUS18369</name>
    <name evidence="4" type="ORF">SRO942_LOCUS18369</name>
</gene>
<evidence type="ECO:0000256" key="1">
    <source>
        <dbReference type="ARBA" id="ARBA00022737"/>
    </source>
</evidence>
<evidence type="ECO:0008006" key="6">
    <source>
        <dbReference type="Google" id="ProtNLM"/>
    </source>
</evidence>
<dbReference type="InterPro" id="IPR011990">
    <property type="entry name" value="TPR-like_helical_dom_sf"/>
</dbReference>
<dbReference type="PANTHER" id="PTHR45641:SF19">
    <property type="entry name" value="NEPHROCYSTIN-3"/>
    <property type="match status" value="1"/>
</dbReference>
<dbReference type="SMART" id="SM00028">
    <property type="entry name" value="TPR"/>
    <property type="match status" value="2"/>
</dbReference>
<dbReference type="Proteomes" id="UP000681722">
    <property type="component" value="Unassembled WGS sequence"/>
</dbReference>